<gene>
    <name evidence="2" type="ORF">SPJ1_0224</name>
</gene>
<proteinExistence type="predicted"/>
<protein>
    <submittedName>
        <fullName evidence="2">Phage protein</fullName>
    </submittedName>
</protein>
<evidence type="ECO:0000313" key="3">
    <source>
        <dbReference type="Proteomes" id="UP000011769"/>
    </source>
</evidence>
<dbReference type="SMART" id="SM00717">
    <property type="entry name" value="SANT"/>
    <property type="match status" value="2"/>
</dbReference>
<dbReference type="InterPro" id="IPR001005">
    <property type="entry name" value="SANT/Myb"/>
</dbReference>
<keyword evidence="3" id="KW-1185">Reference proteome</keyword>
<dbReference type="Proteomes" id="UP000011769">
    <property type="component" value="Unassembled WGS sequence"/>
</dbReference>
<comment type="caution">
    <text evidence="2">The sequence shown here is derived from an EMBL/GenBank/DDBJ whole genome shotgun (WGS) entry which is preliminary data.</text>
</comment>
<dbReference type="SUPFAM" id="SSF46955">
    <property type="entry name" value="Putative DNA-binding domain"/>
    <property type="match status" value="1"/>
</dbReference>
<sequence length="241" mass="28626">MRKNWTQEEVEYLEKNYETKSIKLIAKNLDRSYNSVVLKIKRLGLSLKGDEKYINIADFCDLTEISRSTIEYWIKNVSFPTRKTGKYRKIRIDTFWKWASENKSIINWKSFHKDCLPPEPNWVDILRTKNDSKLTRRDWTTQEEQRLKDLLAMERYTYQEISNLLNRTHGAIKRKIYDLKLLHTPVYTDKHRLYSDDEIETIINLKEAGYTISTISLKVNRSEAGIREKIRRIAELTGNGG</sequence>
<dbReference type="Gene3D" id="1.10.10.60">
    <property type="entry name" value="Homeodomain-like"/>
    <property type="match status" value="1"/>
</dbReference>
<evidence type="ECO:0000313" key="2">
    <source>
        <dbReference type="EMBL" id="EMG26262.1"/>
    </source>
</evidence>
<accession>A0ABN0ITN3</accession>
<feature type="domain" description="Myb-like" evidence="1">
    <location>
        <begin position="135"/>
        <end position="182"/>
    </location>
</feature>
<name>A0ABN0ITN3_9STRE</name>
<dbReference type="RefSeq" id="WP_004234398.1">
    <property type="nucleotide sequence ID" value="NZ_ALYM01000001.1"/>
</dbReference>
<organism evidence="2 3">
    <name type="scientific">Streptococcus parauberis KRS-02083</name>
    <dbReference type="NCBI Taxonomy" id="1207545"/>
    <lineage>
        <taxon>Bacteria</taxon>
        <taxon>Bacillati</taxon>
        <taxon>Bacillota</taxon>
        <taxon>Bacilli</taxon>
        <taxon>Lactobacillales</taxon>
        <taxon>Streptococcaceae</taxon>
        <taxon>Streptococcus</taxon>
    </lineage>
</organism>
<reference evidence="2 3" key="1">
    <citation type="journal article" date="2013" name="PLoS ONE">
        <title>Comparative Genomic Characterization of Three Streptococcus parauberis Strains in Fish Pathogen, as Assessed by Wide-Genome Analyses.</title>
        <authorList>
            <person name="Nho S.W."/>
            <person name="Hikima J."/>
            <person name="Park S.B."/>
            <person name="Jang H.B."/>
            <person name="Cha I.S."/>
            <person name="Yasuike M."/>
            <person name="Nakamura Y."/>
            <person name="Fujiwara A."/>
            <person name="Sano M."/>
            <person name="Kanai K."/>
            <person name="Kondo H."/>
            <person name="Hirono I."/>
            <person name="Takeyama H."/>
            <person name="Aoki T."/>
            <person name="Jung T.S."/>
        </authorList>
    </citation>
    <scope>NUCLEOTIDE SEQUENCE [LARGE SCALE GENOMIC DNA]</scope>
    <source>
        <strain evidence="2 3">KRS-02083</strain>
    </source>
</reference>
<evidence type="ECO:0000259" key="1">
    <source>
        <dbReference type="SMART" id="SM00717"/>
    </source>
</evidence>
<dbReference type="InterPro" id="IPR009061">
    <property type="entry name" value="DNA-bd_dom_put_sf"/>
</dbReference>
<feature type="domain" description="Myb-like" evidence="1">
    <location>
        <begin position="1"/>
        <end position="46"/>
    </location>
</feature>
<dbReference type="EMBL" id="ALYM01000001">
    <property type="protein sequence ID" value="EMG26262.1"/>
    <property type="molecule type" value="Genomic_DNA"/>
</dbReference>